<reference evidence="1 2" key="1">
    <citation type="submission" date="2014-04" db="EMBL/GenBank/DDBJ databases">
        <title>Genome assembly of Hyalangium minutum DSM 14724.</title>
        <authorList>
            <person name="Sharma G."/>
            <person name="Subramanian S."/>
        </authorList>
    </citation>
    <scope>NUCLEOTIDE SEQUENCE [LARGE SCALE GENOMIC DNA]</scope>
    <source>
        <strain evidence="1 2">DSM 14724</strain>
    </source>
</reference>
<dbReference type="OrthoDB" id="5380228at2"/>
<organism evidence="1 2">
    <name type="scientific">Hyalangium minutum</name>
    <dbReference type="NCBI Taxonomy" id="394096"/>
    <lineage>
        <taxon>Bacteria</taxon>
        <taxon>Pseudomonadati</taxon>
        <taxon>Myxococcota</taxon>
        <taxon>Myxococcia</taxon>
        <taxon>Myxococcales</taxon>
        <taxon>Cystobacterineae</taxon>
        <taxon>Archangiaceae</taxon>
        <taxon>Hyalangium</taxon>
    </lineage>
</organism>
<evidence type="ECO:0000313" key="2">
    <source>
        <dbReference type="Proteomes" id="UP000028725"/>
    </source>
</evidence>
<dbReference type="EMBL" id="JMCB01000009">
    <property type="protein sequence ID" value="KFE66731.1"/>
    <property type="molecule type" value="Genomic_DNA"/>
</dbReference>
<name>A0A085WGB8_9BACT</name>
<gene>
    <name evidence="1" type="ORF">DB31_8945</name>
</gene>
<evidence type="ECO:0000313" key="1">
    <source>
        <dbReference type="EMBL" id="KFE66731.1"/>
    </source>
</evidence>
<dbReference type="Proteomes" id="UP000028725">
    <property type="component" value="Unassembled WGS sequence"/>
</dbReference>
<comment type="caution">
    <text evidence="1">The sequence shown here is derived from an EMBL/GenBank/DDBJ whole genome shotgun (WGS) entry which is preliminary data.</text>
</comment>
<protein>
    <recommendedName>
        <fullName evidence="3">Deacetylase</fullName>
    </recommendedName>
</protein>
<sequence length="313" mass="35159">MPRTQQPGSRFRRIYQRLGAAELSVPEQDEALSLDDLGLESSEKRVALAFGIYSRAGLEKAFREYGLIQRLEERGVGPLELRLPLEDAFRPRIILWSQRYQAVAADISLRKTTGAELGLPPPLEACALLYMDSFALQHPGRSFDWNRPPMPGQVRPGLAISAEILELMLLMARRVSAEGMALTPNTFAAAWVYSRHFHFVDGAAQGRFVSLRRAGRQWPRWLLAWAVELGCVQAPGGAPVPFVPSPMVASFTRRFERFFDDKAWRDAVKEYSRLPLSIDFETLQDRFPWDLMPPGPPPDAVAEVLAYDPLAPA</sequence>
<dbReference type="PATRIC" id="fig|394096.3.peg.4975"/>
<dbReference type="STRING" id="394096.DB31_8945"/>
<dbReference type="AlphaFoldDB" id="A0A085WGB8"/>
<dbReference type="RefSeq" id="WP_044191763.1">
    <property type="nucleotide sequence ID" value="NZ_JMCB01000009.1"/>
</dbReference>
<accession>A0A085WGB8</accession>
<proteinExistence type="predicted"/>
<keyword evidence="2" id="KW-1185">Reference proteome</keyword>
<evidence type="ECO:0008006" key="3">
    <source>
        <dbReference type="Google" id="ProtNLM"/>
    </source>
</evidence>